<dbReference type="InterPro" id="IPR014812">
    <property type="entry name" value="Vps51"/>
</dbReference>
<comment type="similarity">
    <text evidence="1 2">Belongs to the VPS51 family.</text>
</comment>
<organism evidence="4 5">
    <name type="scientific">Sporisorium graminicola</name>
    <dbReference type="NCBI Taxonomy" id="280036"/>
    <lineage>
        <taxon>Eukaryota</taxon>
        <taxon>Fungi</taxon>
        <taxon>Dikarya</taxon>
        <taxon>Basidiomycota</taxon>
        <taxon>Ustilaginomycotina</taxon>
        <taxon>Ustilaginomycetes</taxon>
        <taxon>Ustilaginales</taxon>
        <taxon>Ustilaginaceae</taxon>
        <taxon>Sporisorium</taxon>
    </lineage>
</organism>
<evidence type="ECO:0000313" key="4">
    <source>
        <dbReference type="EMBL" id="TKY88297.1"/>
    </source>
</evidence>
<dbReference type="GO" id="GO:0005829">
    <property type="term" value="C:cytosol"/>
    <property type="evidence" value="ECO:0007669"/>
    <property type="project" value="GOC"/>
</dbReference>
<feature type="region of interest" description="Disordered" evidence="3">
    <location>
        <begin position="1"/>
        <end position="78"/>
    </location>
</feature>
<feature type="compositionally biased region" description="Polar residues" evidence="3">
    <location>
        <begin position="1"/>
        <end position="15"/>
    </location>
</feature>
<proteinExistence type="inferred from homology"/>
<comment type="function">
    <text evidence="2">Acts as component of the GARP complex that is involved in retrograde transport from early and late endosomes to the trans-Golgi network (TGN).</text>
</comment>
<dbReference type="GO" id="GO:0006869">
    <property type="term" value="P:lipid transport"/>
    <property type="evidence" value="ECO:0007669"/>
    <property type="project" value="UniProtKB-UniRule"/>
</dbReference>
<evidence type="ECO:0000256" key="2">
    <source>
        <dbReference type="RuleBase" id="RU368010"/>
    </source>
</evidence>
<gene>
    <name evidence="4" type="ORF">EX895_002649</name>
</gene>
<dbReference type="PANTHER" id="PTHR15954:SF4">
    <property type="entry name" value="VACUOLAR PROTEIN SORTING-ASSOCIATED PROTEIN 51 HOMOLOG"/>
    <property type="match status" value="1"/>
</dbReference>
<evidence type="ECO:0000313" key="5">
    <source>
        <dbReference type="Proteomes" id="UP000306050"/>
    </source>
</evidence>
<dbReference type="Pfam" id="PF08700">
    <property type="entry name" value="VPS51_Exo84_N"/>
    <property type="match status" value="1"/>
</dbReference>
<dbReference type="Proteomes" id="UP000306050">
    <property type="component" value="Chromosome SGRAM_16"/>
</dbReference>
<feature type="compositionally biased region" description="Low complexity" evidence="3">
    <location>
        <begin position="16"/>
        <end position="33"/>
    </location>
</feature>
<evidence type="ECO:0000256" key="3">
    <source>
        <dbReference type="SAM" id="MobiDB-lite"/>
    </source>
</evidence>
<evidence type="ECO:0000256" key="1">
    <source>
        <dbReference type="ARBA" id="ARBA00006080"/>
    </source>
</evidence>
<dbReference type="GO" id="GO:0032456">
    <property type="term" value="P:endocytic recycling"/>
    <property type="evidence" value="ECO:0007669"/>
    <property type="project" value="TreeGrafter"/>
</dbReference>
<keyword evidence="2" id="KW-0653">Protein transport</keyword>
<comment type="caution">
    <text evidence="4">The sequence shown here is derived from an EMBL/GenBank/DDBJ whole genome shotgun (WGS) entry which is preliminary data.</text>
</comment>
<comment type="subcellular location">
    <subcellularLocation>
        <location evidence="2">Golgi apparatus</location>
        <location evidence="2">trans-Golgi network</location>
    </subcellularLocation>
</comment>
<dbReference type="GO" id="GO:0048193">
    <property type="term" value="P:Golgi vesicle transport"/>
    <property type="evidence" value="ECO:0007669"/>
    <property type="project" value="TreeGrafter"/>
</dbReference>
<accession>A0A4U7KVW0</accession>
<dbReference type="EMBL" id="SRRM01000009">
    <property type="protein sequence ID" value="TKY88297.1"/>
    <property type="molecule type" value="Genomic_DNA"/>
</dbReference>
<comment type="subunit">
    <text evidence="2">Component of the Golgi-associated retrograde protein (GARP) complex.</text>
</comment>
<dbReference type="KEGG" id="sgra:EX895_002649"/>
<keyword evidence="2" id="KW-0445">Lipid transport</keyword>
<keyword evidence="2" id="KW-0333">Golgi apparatus</keyword>
<dbReference type="GO" id="GO:0007030">
    <property type="term" value="P:Golgi organization"/>
    <property type="evidence" value="ECO:0007669"/>
    <property type="project" value="UniProtKB-UniRule"/>
</dbReference>
<dbReference type="OrthoDB" id="203678at2759"/>
<dbReference type="GeneID" id="40725544"/>
<protein>
    <recommendedName>
        <fullName evidence="2">Vacuolar protein sorting-associated protein 51 homolog</fullName>
    </recommendedName>
</protein>
<dbReference type="PANTHER" id="PTHR15954">
    <property type="entry name" value="VACUOLAR PROTEIN SORTING-ASSOCIATED PROTEIN 51 HOMOLOG"/>
    <property type="match status" value="1"/>
</dbReference>
<dbReference type="GO" id="GO:1990745">
    <property type="term" value="C:EARP complex"/>
    <property type="evidence" value="ECO:0007669"/>
    <property type="project" value="TreeGrafter"/>
</dbReference>
<sequence length="273" mass="29219">MASASASSRTPLASRQSQSRTSDNSASSTSSPRPKQDKRRAANLLRDYYGLSSDAPAQPSAISRDNAGSDGPPGPKIDLHSLLSSNSLSVLLSKESELIVQIRELDGERQSLVYNHHHELVAASDTIRNMKLKSESLDPSLDSLKTSFETMSNLASNLEVLRKSASSTQATEPSNTTDLDPLRDLEPIVTLPETLSDLIECRVNPNGAKEHDSESRKAGLTQAEHLWGTMEPVLAAWTDAGVAGVREIAAECRSLLKDGRKAIGSSATATRSG</sequence>
<keyword evidence="2" id="KW-0813">Transport</keyword>
<reference evidence="4 5" key="1">
    <citation type="submission" date="2019-05" db="EMBL/GenBank/DDBJ databases">
        <title>Sporisorium graminicola CBS 10092 draft sequencing and annotation.</title>
        <authorList>
            <person name="Solano-Gonzalez S."/>
            <person name="Caddick M.X."/>
            <person name="Darby A."/>
        </authorList>
    </citation>
    <scope>NUCLEOTIDE SEQUENCE [LARGE SCALE GENOMIC DNA]</scope>
    <source>
        <strain evidence="4 5">CBS 10092</strain>
    </source>
</reference>
<dbReference type="GO" id="GO:0016020">
    <property type="term" value="C:membrane"/>
    <property type="evidence" value="ECO:0007669"/>
    <property type="project" value="TreeGrafter"/>
</dbReference>
<dbReference type="AlphaFoldDB" id="A0A4U7KVW0"/>
<keyword evidence="5" id="KW-1185">Reference proteome</keyword>
<dbReference type="RefSeq" id="XP_029740282.1">
    <property type="nucleotide sequence ID" value="XM_029883247.1"/>
</dbReference>
<dbReference type="GO" id="GO:0042147">
    <property type="term" value="P:retrograde transport, endosome to Golgi"/>
    <property type="evidence" value="ECO:0007669"/>
    <property type="project" value="UniProtKB-UniRule"/>
</dbReference>
<name>A0A4U7KVW0_9BASI</name>
<dbReference type="GO" id="GO:0000938">
    <property type="term" value="C:GARP complex"/>
    <property type="evidence" value="ECO:0007669"/>
    <property type="project" value="UniProtKB-UniRule"/>
</dbReference>
<dbReference type="GO" id="GO:0015031">
    <property type="term" value="P:protein transport"/>
    <property type="evidence" value="ECO:0007669"/>
    <property type="project" value="UniProtKB-UniRule"/>
</dbReference>